<evidence type="ECO:0000259" key="3">
    <source>
        <dbReference type="Pfam" id="PF00561"/>
    </source>
</evidence>
<dbReference type="InterPro" id="IPR012020">
    <property type="entry name" value="ABHD4"/>
</dbReference>
<reference evidence="4 5" key="1">
    <citation type="submission" date="2018-08" db="EMBL/GenBank/DDBJ databases">
        <title>Genomic Encyclopedia of Type Strains, Phase III (KMG-III): the genomes of soil and plant-associated and newly described type strains.</title>
        <authorList>
            <person name="Whitman W."/>
        </authorList>
    </citation>
    <scope>NUCLEOTIDE SEQUENCE [LARGE SCALE GENOMIC DNA]</scope>
    <source>
        <strain evidence="4 5">325-5</strain>
    </source>
</reference>
<protein>
    <recommendedName>
        <fullName evidence="3">AB hydrolase-1 domain-containing protein</fullName>
    </recommendedName>
</protein>
<dbReference type="GO" id="GO:0034338">
    <property type="term" value="F:short-chain carboxylesterase activity"/>
    <property type="evidence" value="ECO:0007669"/>
    <property type="project" value="TreeGrafter"/>
</dbReference>
<dbReference type="RefSeq" id="WP_115879685.1">
    <property type="nucleotide sequence ID" value="NZ_QTTQ01000010.1"/>
</dbReference>
<evidence type="ECO:0000313" key="5">
    <source>
        <dbReference type="Proteomes" id="UP000256429"/>
    </source>
</evidence>
<name>A0A3D9RR37_9FLAO</name>
<dbReference type="AlphaFoldDB" id="A0A3D9RR37"/>
<organism evidence="4 5">
    <name type="scientific">Lutibacter oceani</name>
    <dbReference type="NCBI Taxonomy" id="1853311"/>
    <lineage>
        <taxon>Bacteria</taxon>
        <taxon>Pseudomonadati</taxon>
        <taxon>Bacteroidota</taxon>
        <taxon>Flavobacteriia</taxon>
        <taxon>Flavobacteriales</taxon>
        <taxon>Flavobacteriaceae</taxon>
        <taxon>Lutibacter</taxon>
    </lineage>
</organism>
<feature type="active site" description="Charge relay system" evidence="2">
    <location>
        <position position="265"/>
    </location>
</feature>
<proteinExistence type="inferred from homology"/>
<gene>
    <name evidence="4" type="ORF">BX611_1491</name>
</gene>
<dbReference type="Gene3D" id="3.40.50.1820">
    <property type="entry name" value="alpha/beta hydrolase"/>
    <property type="match status" value="1"/>
</dbReference>
<dbReference type="InterPro" id="IPR000073">
    <property type="entry name" value="AB_hydrolase_1"/>
</dbReference>
<dbReference type="OrthoDB" id="332676at2"/>
<dbReference type="GO" id="GO:0047372">
    <property type="term" value="F:monoacylglycerol lipase activity"/>
    <property type="evidence" value="ECO:0007669"/>
    <property type="project" value="TreeGrafter"/>
</dbReference>
<sequence>MPITKSTYKPTFLFKNAHLNTIYKTLFYSKKNSYTRKRIYTEDNDFIDLDFSVNNSETLVIAMHGLEGSSNSNYITSVVNYLNLNNIDCLAVNFRGCSGEDNKQPYSYNSGKTDDISLIINYILNNYNYKNIVLLGYSMGGNITLKYMGESSKIPHQIKGAIAISTPCDLEGSSNVLSNWNNAIYLNRFMITLKEKALLKLKKFPDCNINKTAIIKAKTFRDFDNAVTAPLFGYKNASDYWTQCSSKQFLKNINIPTLLINALDDSFLSASCHPFNEAKNHKKLFFEASKYGGHVGFNSSFFGKDTLWSENRILQFINHIIS</sequence>
<dbReference type="PANTHER" id="PTHR10794">
    <property type="entry name" value="ABHYDROLASE DOMAIN-CONTAINING PROTEIN"/>
    <property type="match status" value="1"/>
</dbReference>
<feature type="active site" description="Charge relay system" evidence="2">
    <location>
        <position position="138"/>
    </location>
</feature>
<dbReference type="Pfam" id="PF00561">
    <property type="entry name" value="Abhydrolase_1"/>
    <property type="match status" value="1"/>
</dbReference>
<dbReference type="InterPro" id="IPR029058">
    <property type="entry name" value="AB_hydrolase_fold"/>
</dbReference>
<feature type="active site" description="Charge relay system" evidence="2">
    <location>
        <position position="294"/>
    </location>
</feature>
<comment type="similarity">
    <text evidence="1">Belongs to the AB hydrolase superfamily. AB hydrolase 4 family.</text>
</comment>
<dbReference type="PANTHER" id="PTHR10794:SF94">
    <property type="entry name" value="ESTERASE YHET-RELATED"/>
    <property type="match status" value="1"/>
</dbReference>
<feature type="domain" description="AB hydrolase-1" evidence="3">
    <location>
        <begin position="59"/>
        <end position="281"/>
    </location>
</feature>
<dbReference type="EMBL" id="QTTQ01000010">
    <property type="protein sequence ID" value="REE81948.1"/>
    <property type="molecule type" value="Genomic_DNA"/>
</dbReference>
<comment type="caution">
    <text evidence="4">The sequence shown here is derived from an EMBL/GenBank/DDBJ whole genome shotgun (WGS) entry which is preliminary data.</text>
</comment>
<accession>A0A3D9RR37</accession>
<dbReference type="Proteomes" id="UP000256429">
    <property type="component" value="Unassembled WGS sequence"/>
</dbReference>
<evidence type="ECO:0000256" key="2">
    <source>
        <dbReference type="PIRSR" id="PIRSR005211-1"/>
    </source>
</evidence>
<dbReference type="InterPro" id="IPR050960">
    <property type="entry name" value="AB_hydrolase_4_sf"/>
</dbReference>
<dbReference type="PIRSF" id="PIRSF005211">
    <property type="entry name" value="Ab_hydro_YheT"/>
    <property type="match status" value="1"/>
</dbReference>
<dbReference type="SUPFAM" id="SSF53474">
    <property type="entry name" value="alpha/beta-Hydrolases"/>
    <property type="match status" value="1"/>
</dbReference>
<evidence type="ECO:0000256" key="1">
    <source>
        <dbReference type="ARBA" id="ARBA00010884"/>
    </source>
</evidence>
<keyword evidence="5" id="KW-1185">Reference proteome</keyword>
<evidence type="ECO:0000313" key="4">
    <source>
        <dbReference type="EMBL" id="REE81948.1"/>
    </source>
</evidence>